<protein>
    <recommendedName>
        <fullName evidence="3">Transglutaminase-like domain-containing protein</fullName>
    </recommendedName>
</protein>
<sequence length="388" mass="45048">MAAGALSVLTVLKFIKNSFPSIFRFSIPLIEVCLSYMSYSIRKNLACIGRRNRLLADELAKLPEIRQLQTPSSRQALKNLTTIYGFAPTRFDQMFDGINRIGLSNHRKYCSPLQAIFWMVQDENWRDTDLLLGVQVISERDEKGHERLLLAPEDSVSPGRLAMATDPEDMLKQTLDAAWYGETELISHTTIRLIARRLQRQAELEEYALLVKRHSDRQLQNYILNDYLRKKEVFSVKDWSTIEDALLHCRWKGFYRVADRLNSPELINHYINENFFFNKKPASGVYYTFFKKRAQCTDVAYFAQFMLDRSGYRTFMRSVKWNDDPWDGLHTGAGIVCKDGRYLLVANYTGINAISGPFSTVENLDRQLSCNRAIIDSQWGAYYPPRYY</sequence>
<dbReference type="Proteomes" id="UP000427769">
    <property type="component" value="Chromosome"/>
</dbReference>
<gene>
    <name evidence="1" type="ORF">DSCW_28000</name>
</gene>
<reference evidence="1 2" key="1">
    <citation type="submission" date="2019-11" db="EMBL/GenBank/DDBJ databases">
        <title>Comparative genomics of hydrocarbon-degrading Desulfosarcina strains.</title>
        <authorList>
            <person name="Watanabe M."/>
            <person name="Kojima H."/>
            <person name="Fukui M."/>
        </authorList>
    </citation>
    <scope>NUCLEOTIDE SEQUENCE [LARGE SCALE GENOMIC DNA]</scope>
    <source>
        <strain evidence="1 2">PP31</strain>
    </source>
</reference>
<proteinExistence type="predicted"/>
<evidence type="ECO:0008006" key="3">
    <source>
        <dbReference type="Google" id="ProtNLM"/>
    </source>
</evidence>
<evidence type="ECO:0000313" key="1">
    <source>
        <dbReference type="EMBL" id="BBO75383.1"/>
    </source>
</evidence>
<dbReference type="EMBL" id="AP021875">
    <property type="protein sequence ID" value="BBO75383.1"/>
    <property type="molecule type" value="Genomic_DNA"/>
</dbReference>
<keyword evidence="2" id="KW-1185">Reference proteome</keyword>
<dbReference type="AlphaFoldDB" id="A0A5K7Z669"/>
<evidence type="ECO:0000313" key="2">
    <source>
        <dbReference type="Proteomes" id="UP000427769"/>
    </source>
</evidence>
<name>A0A5K7Z669_9BACT</name>
<organism evidence="1 2">
    <name type="scientific">Desulfosarcina widdelii</name>
    <dbReference type="NCBI Taxonomy" id="947919"/>
    <lineage>
        <taxon>Bacteria</taxon>
        <taxon>Pseudomonadati</taxon>
        <taxon>Thermodesulfobacteriota</taxon>
        <taxon>Desulfobacteria</taxon>
        <taxon>Desulfobacterales</taxon>
        <taxon>Desulfosarcinaceae</taxon>
        <taxon>Desulfosarcina</taxon>
    </lineage>
</organism>
<dbReference type="KEGG" id="dwd:DSCW_28000"/>
<accession>A0A5K7Z669</accession>